<dbReference type="HAMAP" id="MF_03044">
    <property type="entry name" value="BMT2"/>
    <property type="match status" value="1"/>
</dbReference>
<keyword evidence="4" id="KW-0539">Nucleus</keyword>
<name>A0AA39R150_9LECA</name>
<sequence>MASKKKSSRPRLLSSTRPRNARPTPSLSSQTVRALVRTHHTLRKQLSTAVAQGDYRTTERLKAEIEASGGLNMYQEASIIGQSAERGGDTSKVLMEWLLGATSSERLIEAHYKLRMLEVGALKIDNACSRSGLFEMKRIDLHSQHPHIEEQDFMQMQSPRPENQGEQGYDLVSLSLVVNFVGDPTQRGDMLRRVGSFLRPYTGGPDELAECAPALFLVLPAPCVTNSRYLDEGRLESIMESIGYRRAKRKLSSKLIYYLWKYEPQDSDMPRVFKKEQLRSGGSRNNFAIVLR</sequence>
<dbReference type="PANTHER" id="PTHR21008">
    <property type="entry name" value="S-ADENOSYLMETHIONINE SENSOR UPSTREAM OF MTORC1-RELATED"/>
    <property type="match status" value="1"/>
</dbReference>
<evidence type="ECO:0000256" key="4">
    <source>
        <dbReference type="HAMAP-Rule" id="MF_03044"/>
    </source>
</evidence>
<evidence type="ECO:0000313" key="6">
    <source>
        <dbReference type="EMBL" id="KAK0512992.1"/>
    </source>
</evidence>
<keyword evidence="7" id="KW-1185">Reference proteome</keyword>
<comment type="caution">
    <text evidence="6">The sequence shown here is derived from an EMBL/GenBank/DDBJ whole genome shotgun (WGS) entry which is preliminary data.</text>
</comment>
<feature type="binding site" evidence="4">
    <location>
        <position position="120"/>
    </location>
    <ligand>
        <name>S-adenosyl-L-methionine</name>
        <dbReference type="ChEBI" id="CHEBI:59789"/>
    </ligand>
</feature>
<accession>A0AA39R150</accession>
<feature type="binding site" evidence="4">
    <location>
        <position position="140"/>
    </location>
    <ligand>
        <name>S-adenosyl-L-methionine</name>
        <dbReference type="ChEBI" id="CHEBI:59789"/>
    </ligand>
</feature>
<protein>
    <recommendedName>
        <fullName evidence="4">25S rRNA adenine-N(1) methyltransferase</fullName>
        <ecNumber evidence="4">2.1.1.-</ecNumber>
    </recommendedName>
</protein>
<dbReference type="AlphaFoldDB" id="A0AA39R150"/>
<evidence type="ECO:0000313" key="7">
    <source>
        <dbReference type="Proteomes" id="UP001166286"/>
    </source>
</evidence>
<feature type="region of interest" description="Disordered" evidence="5">
    <location>
        <begin position="1"/>
        <end position="32"/>
    </location>
</feature>
<dbReference type="EMBL" id="JAFEKC020000009">
    <property type="protein sequence ID" value="KAK0512992.1"/>
    <property type="molecule type" value="Genomic_DNA"/>
</dbReference>
<feature type="compositionally biased region" description="Polar residues" evidence="5">
    <location>
        <begin position="23"/>
        <end position="32"/>
    </location>
</feature>
<keyword evidence="1 4" id="KW-0489">Methyltransferase</keyword>
<evidence type="ECO:0000256" key="2">
    <source>
        <dbReference type="ARBA" id="ARBA00022679"/>
    </source>
</evidence>
<dbReference type="PANTHER" id="PTHR21008:SF1">
    <property type="entry name" value="25S RRNA (ADENINE(2142)-N(1))-METHYLTRANSFERASE"/>
    <property type="match status" value="1"/>
</dbReference>
<evidence type="ECO:0000256" key="5">
    <source>
        <dbReference type="SAM" id="MobiDB-lite"/>
    </source>
</evidence>
<keyword evidence="3 4" id="KW-0949">S-adenosyl-L-methionine</keyword>
<organism evidence="6 7">
    <name type="scientific">Cladonia borealis</name>
    <dbReference type="NCBI Taxonomy" id="184061"/>
    <lineage>
        <taxon>Eukaryota</taxon>
        <taxon>Fungi</taxon>
        <taxon>Dikarya</taxon>
        <taxon>Ascomycota</taxon>
        <taxon>Pezizomycotina</taxon>
        <taxon>Lecanoromycetes</taxon>
        <taxon>OSLEUM clade</taxon>
        <taxon>Lecanoromycetidae</taxon>
        <taxon>Lecanorales</taxon>
        <taxon>Lecanorineae</taxon>
        <taxon>Cladoniaceae</taxon>
        <taxon>Cladonia</taxon>
    </lineage>
</organism>
<comment type="subcellular location">
    <subcellularLocation>
        <location evidence="4">Nucleus</location>
        <location evidence="4">Nucleolus</location>
    </subcellularLocation>
</comment>
<dbReference type="Pfam" id="PF11968">
    <property type="entry name" value="Bmt2"/>
    <property type="match status" value="1"/>
</dbReference>
<evidence type="ECO:0000256" key="3">
    <source>
        <dbReference type="ARBA" id="ARBA00022691"/>
    </source>
</evidence>
<gene>
    <name evidence="6" type="ORF">JMJ35_005009</name>
</gene>
<dbReference type="GO" id="GO:0016433">
    <property type="term" value="F:rRNA (adenine) methyltransferase activity"/>
    <property type="evidence" value="ECO:0007669"/>
    <property type="project" value="UniProtKB-UniRule"/>
</dbReference>
<dbReference type="EC" id="2.1.1.-" evidence="4"/>
<dbReference type="GO" id="GO:0005730">
    <property type="term" value="C:nucleolus"/>
    <property type="evidence" value="ECO:0007669"/>
    <property type="project" value="UniProtKB-SubCell"/>
</dbReference>
<dbReference type="Proteomes" id="UP001166286">
    <property type="component" value="Unassembled WGS sequence"/>
</dbReference>
<proteinExistence type="inferred from homology"/>
<comment type="similarity">
    <text evidence="4">Belongs to the BMT2 family.</text>
</comment>
<evidence type="ECO:0000256" key="1">
    <source>
        <dbReference type="ARBA" id="ARBA00022603"/>
    </source>
</evidence>
<reference evidence="6" key="1">
    <citation type="submission" date="2023-03" db="EMBL/GenBank/DDBJ databases">
        <title>Complete genome of Cladonia borealis.</title>
        <authorList>
            <person name="Park H."/>
        </authorList>
    </citation>
    <scope>NUCLEOTIDE SEQUENCE</scope>
    <source>
        <strain evidence="6">ANT050790</strain>
    </source>
</reference>
<keyword evidence="2 4" id="KW-0808">Transferase</keyword>
<dbReference type="InterPro" id="IPR021867">
    <property type="entry name" value="Bmt2/SAMTOR"/>
</dbReference>
<comment type="function">
    <text evidence="4">S-adenosyl-L-methionine-dependent methyltransferase that specifically methylates the N(1) position of an adenine present in helix 65 in 25S rRNA.</text>
</comment>